<organism evidence="2 3">
    <name type="scientific">Pontibacter ruber</name>
    <dbReference type="NCBI Taxonomy" id="1343895"/>
    <lineage>
        <taxon>Bacteria</taxon>
        <taxon>Pseudomonadati</taxon>
        <taxon>Bacteroidota</taxon>
        <taxon>Cytophagia</taxon>
        <taxon>Cytophagales</taxon>
        <taxon>Hymenobacteraceae</taxon>
        <taxon>Pontibacter</taxon>
    </lineage>
</organism>
<keyword evidence="1" id="KW-0812">Transmembrane</keyword>
<evidence type="ECO:0000256" key="1">
    <source>
        <dbReference type="SAM" id="Phobius"/>
    </source>
</evidence>
<evidence type="ECO:0000313" key="2">
    <source>
        <dbReference type="EMBL" id="MFD2244876.1"/>
    </source>
</evidence>
<keyword evidence="1" id="KW-0472">Membrane</keyword>
<comment type="caution">
    <text evidence="2">The sequence shown here is derived from an EMBL/GenBank/DDBJ whole genome shotgun (WGS) entry which is preliminary data.</text>
</comment>
<keyword evidence="1" id="KW-1133">Transmembrane helix</keyword>
<protein>
    <submittedName>
        <fullName evidence="2">Uncharacterized protein</fullName>
    </submittedName>
</protein>
<dbReference type="RefSeq" id="WP_250429750.1">
    <property type="nucleotide sequence ID" value="NZ_JALPRR010000002.1"/>
</dbReference>
<name>A0ABW5CR35_9BACT</name>
<dbReference type="EMBL" id="JBHUIM010000001">
    <property type="protein sequence ID" value="MFD2244876.1"/>
    <property type="molecule type" value="Genomic_DNA"/>
</dbReference>
<accession>A0ABW5CR35</accession>
<evidence type="ECO:0000313" key="3">
    <source>
        <dbReference type="Proteomes" id="UP001597374"/>
    </source>
</evidence>
<feature type="transmembrane region" description="Helical" evidence="1">
    <location>
        <begin position="6"/>
        <end position="28"/>
    </location>
</feature>
<feature type="transmembrane region" description="Helical" evidence="1">
    <location>
        <begin position="49"/>
        <end position="68"/>
    </location>
</feature>
<reference evidence="3" key="1">
    <citation type="journal article" date="2019" name="Int. J. Syst. Evol. Microbiol.">
        <title>The Global Catalogue of Microorganisms (GCM) 10K type strain sequencing project: providing services to taxonomists for standard genome sequencing and annotation.</title>
        <authorList>
            <consortium name="The Broad Institute Genomics Platform"/>
            <consortium name="The Broad Institute Genome Sequencing Center for Infectious Disease"/>
            <person name="Wu L."/>
            <person name="Ma J."/>
        </authorList>
    </citation>
    <scope>NUCLEOTIDE SEQUENCE [LARGE SCALE GENOMIC DNA]</scope>
    <source>
        <strain evidence="3">CGMCC 4.1782</strain>
    </source>
</reference>
<dbReference type="Proteomes" id="UP001597374">
    <property type="component" value="Unassembled WGS sequence"/>
</dbReference>
<proteinExistence type="predicted"/>
<sequence>MATLFITRDVLMAAIWLSFGNGLLLANLQFRREDSRGNVEAVPVPNVRYYAGIALIVLAVLLLGLQIYSDIAG</sequence>
<gene>
    <name evidence="2" type="ORF">ACFSKP_01335</name>
</gene>
<keyword evidence="3" id="KW-1185">Reference proteome</keyword>